<dbReference type="InterPro" id="IPR039241">
    <property type="entry name" value="Rrp9-like"/>
</dbReference>
<dbReference type="InterPro" id="IPR001680">
    <property type="entry name" value="WD40_rpt"/>
</dbReference>
<evidence type="ECO:0000256" key="2">
    <source>
        <dbReference type="ARBA" id="ARBA00022574"/>
    </source>
</evidence>
<organism evidence="6 7">
    <name type="scientific">Paramuricea clavata</name>
    <name type="common">Red gorgonian</name>
    <name type="synonym">Violescent sea-whip</name>
    <dbReference type="NCBI Taxonomy" id="317549"/>
    <lineage>
        <taxon>Eukaryota</taxon>
        <taxon>Metazoa</taxon>
        <taxon>Cnidaria</taxon>
        <taxon>Anthozoa</taxon>
        <taxon>Octocorallia</taxon>
        <taxon>Malacalcyonacea</taxon>
        <taxon>Plexauridae</taxon>
        <taxon>Paramuricea</taxon>
    </lineage>
</organism>
<dbReference type="Gene3D" id="2.130.10.10">
    <property type="entry name" value="YVTN repeat-like/Quinoprotein amine dehydrogenase"/>
    <property type="match status" value="1"/>
</dbReference>
<evidence type="ECO:0000313" key="6">
    <source>
        <dbReference type="EMBL" id="CAB4025935.1"/>
    </source>
</evidence>
<evidence type="ECO:0000256" key="5">
    <source>
        <dbReference type="PROSITE-ProRule" id="PRU00221"/>
    </source>
</evidence>
<feature type="repeat" description="WD" evidence="5">
    <location>
        <begin position="29"/>
        <end position="60"/>
    </location>
</feature>
<dbReference type="PANTHER" id="PTHR19865">
    <property type="entry name" value="U3 SMALL NUCLEOLAR RNA INTERACTING PROTEIN 2"/>
    <property type="match status" value="1"/>
</dbReference>
<dbReference type="InterPro" id="IPR011047">
    <property type="entry name" value="Quinoprotein_ADH-like_sf"/>
</dbReference>
<dbReference type="SMART" id="SM00320">
    <property type="entry name" value="WD40"/>
    <property type="match status" value="1"/>
</dbReference>
<evidence type="ECO:0000256" key="1">
    <source>
        <dbReference type="ARBA" id="ARBA00004123"/>
    </source>
</evidence>
<dbReference type="OrthoDB" id="189968at2759"/>
<evidence type="ECO:0000256" key="3">
    <source>
        <dbReference type="ARBA" id="ARBA00022737"/>
    </source>
</evidence>
<dbReference type="EMBL" id="CACRXK020013904">
    <property type="protein sequence ID" value="CAB4025935.1"/>
    <property type="molecule type" value="Genomic_DNA"/>
</dbReference>
<dbReference type="GO" id="GO:0034511">
    <property type="term" value="F:U3 snoRNA binding"/>
    <property type="evidence" value="ECO:0007669"/>
    <property type="project" value="InterPro"/>
</dbReference>
<keyword evidence="2 5" id="KW-0853">WD repeat</keyword>
<gene>
    <name evidence="6" type="ORF">PACLA_8A089923</name>
</gene>
<comment type="subcellular location">
    <subcellularLocation>
        <location evidence="1">Nucleus</location>
    </subcellularLocation>
</comment>
<comment type="caution">
    <text evidence="6">The sequence shown here is derived from an EMBL/GenBank/DDBJ whole genome shotgun (WGS) entry which is preliminary data.</text>
</comment>
<dbReference type="InterPro" id="IPR015943">
    <property type="entry name" value="WD40/YVTN_repeat-like_dom_sf"/>
</dbReference>
<protein>
    <submittedName>
        <fullName evidence="6">U3 small nucleolar RNA-interacting 2</fullName>
    </submittedName>
</protein>
<proteinExistence type="predicted"/>
<keyword evidence="7" id="KW-1185">Reference proteome</keyword>
<keyword evidence="4" id="KW-0539">Nucleus</keyword>
<evidence type="ECO:0000256" key="4">
    <source>
        <dbReference type="ARBA" id="ARBA00023242"/>
    </source>
</evidence>
<sequence>SLSLWAVTKKKPLCTVSKAHQRDDESYADTPRESWITSVATVRNTDLIASGSSDSSIRLWRCENGIKSLSPLLNIPMVGFVNALAFSSNGSFLVAGIGQEHRLGRWWRLKDAKNCVCIIPITRTTNESS</sequence>
<name>A0A6S7J200_PARCT</name>
<dbReference type="PROSITE" id="PS50082">
    <property type="entry name" value="WD_REPEATS_2"/>
    <property type="match status" value="1"/>
</dbReference>
<accession>A0A6S7J200</accession>
<dbReference type="SUPFAM" id="SSF50998">
    <property type="entry name" value="Quinoprotein alcohol dehydrogenase-like"/>
    <property type="match status" value="1"/>
</dbReference>
<dbReference type="Pfam" id="PF00400">
    <property type="entry name" value="WD40"/>
    <property type="match status" value="2"/>
</dbReference>
<dbReference type="PANTHER" id="PTHR19865:SF0">
    <property type="entry name" value="U3 SMALL NUCLEOLAR RNA-INTERACTING PROTEIN 2"/>
    <property type="match status" value="1"/>
</dbReference>
<feature type="non-terminal residue" evidence="6">
    <location>
        <position position="1"/>
    </location>
</feature>
<reference evidence="6" key="1">
    <citation type="submission" date="2020-04" db="EMBL/GenBank/DDBJ databases">
        <authorList>
            <person name="Alioto T."/>
            <person name="Alioto T."/>
            <person name="Gomez Garrido J."/>
        </authorList>
    </citation>
    <scope>NUCLEOTIDE SEQUENCE</scope>
    <source>
        <strain evidence="6">A484AB</strain>
    </source>
</reference>
<dbReference type="AlphaFoldDB" id="A0A6S7J200"/>
<dbReference type="Proteomes" id="UP001152795">
    <property type="component" value="Unassembled WGS sequence"/>
</dbReference>
<dbReference type="GO" id="GO:0032040">
    <property type="term" value="C:small-subunit processome"/>
    <property type="evidence" value="ECO:0007669"/>
    <property type="project" value="TreeGrafter"/>
</dbReference>
<evidence type="ECO:0000313" key="7">
    <source>
        <dbReference type="Proteomes" id="UP001152795"/>
    </source>
</evidence>
<keyword evidence="3" id="KW-0677">Repeat</keyword>